<accession>A0A2H6KDB7</accession>
<dbReference type="PROSITE" id="PS00973">
    <property type="entry name" value="USP_2"/>
    <property type="match status" value="1"/>
</dbReference>
<dbReference type="SUPFAM" id="SSF54001">
    <property type="entry name" value="Cysteine proteinases"/>
    <property type="match status" value="1"/>
</dbReference>
<comment type="caution">
    <text evidence="8">The sequence shown here is derived from an EMBL/GenBank/DDBJ whole genome shotgun (WGS) entry which is preliminary data.</text>
</comment>
<dbReference type="PANTHER" id="PTHR24006">
    <property type="entry name" value="UBIQUITIN CARBOXYL-TERMINAL HYDROLASE"/>
    <property type="match status" value="1"/>
</dbReference>
<feature type="domain" description="USP" evidence="7">
    <location>
        <begin position="14"/>
        <end position="363"/>
    </location>
</feature>
<dbReference type="Proteomes" id="UP000236319">
    <property type="component" value="Unassembled WGS sequence"/>
</dbReference>
<dbReference type="InterPro" id="IPR038765">
    <property type="entry name" value="Papain-like_cys_pep_sf"/>
</dbReference>
<gene>
    <name evidence="8" type="ORF">BOVATA_024740</name>
</gene>
<dbReference type="InterPro" id="IPR050164">
    <property type="entry name" value="Peptidase_C19"/>
</dbReference>
<dbReference type="RefSeq" id="XP_028867224.1">
    <property type="nucleotide sequence ID" value="XM_029011391.1"/>
</dbReference>
<keyword evidence="5 8" id="KW-0378">Hydrolase</keyword>
<comment type="similarity">
    <text evidence="2">Belongs to the peptidase C19 family.</text>
</comment>
<keyword evidence="4" id="KW-0645">Protease</keyword>
<evidence type="ECO:0000256" key="2">
    <source>
        <dbReference type="ARBA" id="ARBA00009085"/>
    </source>
</evidence>
<dbReference type="Gene3D" id="3.90.70.10">
    <property type="entry name" value="Cysteine proteinases"/>
    <property type="match status" value="1"/>
</dbReference>
<evidence type="ECO:0000256" key="6">
    <source>
        <dbReference type="SAM" id="MobiDB-lite"/>
    </source>
</evidence>
<keyword evidence="9" id="KW-1185">Reference proteome</keyword>
<dbReference type="EC" id="3.4.19.12" evidence="3"/>
<dbReference type="PROSITE" id="PS50235">
    <property type="entry name" value="USP_3"/>
    <property type="match status" value="1"/>
</dbReference>
<evidence type="ECO:0000256" key="5">
    <source>
        <dbReference type="ARBA" id="ARBA00022801"/>
    </source>
</evidence>
<evidence type="ECO:0000256" key="4">
    <source>
        <dbReference type="ARBA" id="ARBA00022670"/>
    </source>
</evidence>
<proteinExistence type="inferred from homology"/>
<evidence type="ECO:0000313" key="8">
    <source>
        <dbReference type="EMBL" id="GBE60981.1"/>
    </source>
</evidence>
<dbReference type="Pfam" id="PF00443">
    <property type="entry name" value="UCH"/>
    <property type="match status" value="1"/>
</dbReference>
<sequence length="370" mass="41115">MPARDSTAAGTGPSGLENTYNNCYCNAVLQALYPIHAFRDRVVRLSQAEAEISSALGQLYERCTGLNGVQSPKKLLQKICKQNEYFVLGDQQDAHEFLTYLINTMMDEIKALNKGDEPKSGAGKDSSGHVGGDGGTGNNRDRSGKRRTPSVASPKQQKPERTWLSRLVEGSLKSETTCDSCSTVTGTLEPFLTLSVDIFENCDISSCIQEYCAPERLTGKNQFYCDNCRAYTDASKRVVFENLPPIFIVHLKRFRFTAISPNTSYSVLYDSFERLPYSVTSNRMVTLQSRTQRTPVVYELFAVVNHVGTSPSYGHYNAITEVDGRWYCCDDSSTVRVSDVSDELGDEQSSGNPNSYILFYRMKALAASRL</sequence>
<comment type="catalytic activity">
    <reaction evidence="1">
        <text>Thiol-dependent hydrolysis of ester, thioester, amide, peptide and isopeptide bonds formed by the C-terminal Gly of ubiquitin (a 76-residue protein attached to proteins as an intracellular targeting signal).</text>
        <dbReference type="EC" id="3.4.19.12"/>
    </reaction>
</comment>
<dbReference type="InterPro" id="IPR028889">
    <property type="entry name" value="USP"/>
</dbReference>
<name>A0A2H6KDB7_9APIC</name>
<dbReference type="InterPro" id="IPR018200">
    <property type="entry name" value="USP_CS"/>
</dbReference>
<reference evidence="8 9" key="1">
    <citation type="journal article" date="2017" name="BMC Genomics">
        <title>Whole-genome assembly of Babesia ovata and comparative genomics between closely related pathogens.</title>
        <authorList>
            <person name="Yamagishi J."/>
            <person name="Asada M."/>
            <person name="Hakimi H."/>
            <person name="Tanaka T.Q."/>
            <person name="Sugimoto C."/>
            <person name="Kawazu S."/>
        </authorList>
    </citation>
    <scope>NUCLEOTIDE SEQUENCE [LARGE SCALE GENOMIC DNA]</scope>
    <source>
        <strain evidence="8 9">Miyake</strain>
    </source>
</reference>
<dbReference type="AlphaFoldDB" id="A0A2H6KDB7"/>
<dbReference type="PANTHER" id="PTHR24006:SF733">
    <property type="entry name" value="RE52890P"/>
    <property type="match status" value="1"/>
</dbReference>
<feature type="region of interest" description="Disordered" evidence="6">
    <location>
        <begin position="113"/>
        <end position="166"/>
    </location>
</feature>
<dbReference type="GO" id="GO:0016579">
    <property type="term" value="P:protein deubiquitination"/>
    <property type="evidence" value="ECO:0007669"/>
    <property type="project" value="InterPro"/>
</dbReference>
<evidence type="ECO:0000256" key="1">
    <source>
        <dbReference type="ARBA" id="ARBA00000707"/>
    </source>
</evidence>
<protein>
    <recommendedName>
        <fullName evidence="3">ubiquitinyl hydrolase 1</fullName>
        <ecNumber evidence="3">3.4.19.12</ecNumber>
    </recommendedName>
</protein>
<dbReference type="GO" id="GO:0004843">
    <property type="term" value="F:cysteine-type deubiquitinase activity"/>
    <property type="evidence" value="ECO:0007669"/>
    <property type="project" value="UniProtKB-EC"/>
</dbReference>
<dbReference type="GO" id="GO:0006508">
    <property type="term" value="P:proteolysis"/>
    <property type="evidence" value="ECO:0007669"/>
    <property type="project" value="UniProtKB-KW"/>
</dbReference>
<dbReference type="GeneID" id="39874751"/>
<evidence type="ECO:0000256" key="3">
    <source>
        <dbReference type="ARBA" id="ARBA00012759"/>
    </source>
</evidence>
<dbReference type="OrthoDB" id="292964at2759"/>
<dbReference type="EMBL" id="BDSA01000002">
    <property type="protein sequence ID" value="GBE60981.1"/>
    <property type="molecule type" value="Genomic_DNA"/>
</dbReference>
<dbReference type="GO" id="GO:0005634">
    <property type="term" value="C:nucleus"/>
    <property type="evidence" value="ECO:0007669"/>
    <property type="project" value="TreeGrafter"/>
</dbReference>
<evidence type="ECO:0000313" key="9">
    <source>
        <dbReference type="Proteomes" id="UP000236319"/>
    </source>
</evidence>
<dbReference type="GO" id="GO:0005829">
    <property type="term" value="C:cytosol"/>
    <property type="evidence" value="ECO:0007669"/>
    <property type="project" value="TreeGrafter"/>
</dbReference>
<organism evidence="8 9">
    <name type="scientific">Babesia ovata</name>
    <dbReference type="NCBI Taxonomy" id="189622"/>
    <lineage>
        <taxon>Eukaryota</taxon>
        <taxon>Sar</taxon>
        <taxon>Alveolata</taxon>
        <taxon>Apicomplexa</taxon>
        <taxon>Aconoidasida</taxon>
        <taxon>Piroplasmida</taxon>
        <taxon>Babesiidae</taxon>
        <taxon>Babesia</taxon>
    </lineage>
</organism>
<dbReference type="InterPro" id="IPR001394">
    <property type="entry name" value="Peptidase_C19_UCH"/>
</dbReference>
<dbReference type="PROSITE" id="PS00972">
    <property type="entry name" value="USP_1"/>
    <property type="match status" value="1"/>
</dbReference>
<evidence type="ECO:0000259" key="7">
    <source>
        <dbReference type="PROSITE" id="PS50235"/>
    </source>
</evidence>
<dbReference type="VEuPathDB" id="PiroplasmaDB:BOVATA_024740"/>